<proteinExistence type="predicted"/>
<evidence type="ECO:0000256" key="1">
    <source>
        <dbReference type="SAM" id="MobiDB-lite"/>
    </source>
</evidence>
<dbReference type="EMBL" id="CAJOBC010085830">
    <property type="protein sequence ID" value="CAF4336192.1"/>
    <property type="molecule type" value="Genomic_DNA"/>
</dbReference>
<keyword evidence="4" id="KW-1185">Reference proteome</keyword>
<comment type="caution">
    <text evidence="2">The sequence shown here is derived from an EMBL/GenBank/DDBJ whole genome shotgun (WGS) entry which is preliminary data.</text>
</comment>
<dbReference type="AlphaFoldDB" id="A0A815QTC2"/>
<feature type="compositionally biased region" description="Polar residues" evidence="1">
    <location>
        <begin position="1"/>
        <end position="19"/>
    </location>
</feature>
<evidence type="ECO:0000313" key="3">
    <source>
        <dbReference type="EMBL" id="CAF4336192.1"/>
    </source>
</evidence>
<feature type="compositionally biased region" description="Low complexity" evidence="1">
    <location>
        <begin position="28"/>
        <end position="39"/>
    </location>
</feature>
<evidence type="ECO:0000313" key="4">
    <source>
        <dbReference type="Proteomes" id="UP000663829"/>
    </source>
</evidence>
<accession>A0A815QTC2</accession>
<feature type="region of interest" description="Disordered" evidence="1">
    <location>
        <begin position="1"/>
        <end position="74"/>
    </location>
</feature>
<dbReference type="EMBL" id="CAJNOQ010020364">
    <property type="protein sequence ID" value="CAF1467453.1"/>
    <property type="molecule type" value="Genomic_DNA"/>
</dbReference>
<evidence type="ECO:0000313" key="2">
    <source>
        <dbReference type="EMBL" id="CAF1467453.1"/>
    </source>
</evidence>
<gene>
    <name evidence="2" type="ORF">GPM918_LOCUS35330</name>
    <name evidence="3" type="ORF">SRO942_LOCUS36048</name>
</gene>
<reference evidence="2" key="1">
    <citation type="submission" date="2021-02" db="EMBL/GenBank/DDBJ databases">
        <authorList>
            <person name="Nowell W R."/>
        </authorList>
    </citation>
    <scope>NUCLEOTIDE SEQUENCE</scope>
</reference>
<dbReference type="Proteomes" id="UP000663829">
    <property type="component" value="Unassembled WGS sequence"/>
</dbReference>
<feature type="compositionally biased region" description="Basic and acidic residues" evidence="1">
    <location>
        <begin position="61"/>
        <end position="74"/>
    </location>
</feature>
<protein>
    <submittedName>
        <fullName evidence="2">Uncharacterized protein</fullName>
    </submittedName>
</protein>
<sequence length="74" mass="7519">MSTPSNATVGTTKNDSNTGGPAGQKNLGQDGAGQQHHAGGTSGNVDQHKHDDKCGGNCNKGSDKHDSKHGFTCE</sequence>
<dbReference type="Proteomes" id="UP000681722">
    <property type="component" value="Unassembled WGS sequence"/>
</dbReference>
<organism evidence="2 4">
    <name type="scientific">Didymodactylos carnosus</name>
    <dbReference type="NCBI Taxonomy" id="1234261"/>
    <lineage>
        <taxon>Eukaryota</taxon>
        <taxon>Metazoa</taxon>
        <taxon>Spiralia</taxon>
        <taxon>Gnathifera</taxon>
        <taxon>Rotifera</taxon>
        <taxon>Eurotatoria</taxon>
        <taxon>Bdelloidea</taxon>
        <taxon>Philodinida</taxon>
        <taxon>Philodinidae</taxon>
        <taxon>Didymodactylos</taxon>
    </lineage>
</organism>
<name>A0A815QTC2_9BILA</name>